<dbReference type="AlphaFoldDB" id="R0KQR0"/>
<evidence type="ECO:0000313" key="1">
    <source>
        <dbReference type="EMBL" id="EOB12547.1"/>
    </source>
</evidence>
<gene>
    <name evidence="1" type="ORF">NBO_417g0010</name>
</gene>
<name>R0KQR0_NOSB1</name>
<dbReference type="Proteomes" id="UP000016927">
    <property type="component" value="Unassembled WGS sequence"/>
</dbReference>
<reference evidence="1 2" key="1">
    <citation type="journal article" date="2013" name="BMC Genomics">
        <title>Comparative genomics of parasitic silkworm microsporidia reveal an association between genome expansion and host adaptation.</title>
        <authorList>
            <person name="Pan G."/>
            <person name="Xu J."/>
            <person name="Li T."/>
            <person name="Xia Q."/>
            <person name="Liu S.L."/>
            <person name="Zhang G."/>
            <person name="Li S."/>
            <person name="Li C."/>
            <person name="Liu H."/>
            <person name="Yang L."/>
            <person name="Liu T."/>
            <person name="Zhang X."/>
            <person name="Wu Z."/>
            <person name="Fan W."/>
            <person name="Dang X."/>
            <person name="Xiang H."/>
            <person name="Tao M."/>
            <person name="Li Y."/>
            <person name="Hu J."/>
            <person name="Li Z."/>
            <person name="Lin L."/>
            <person name="Luo J."/>
            <person name="Geng L."/>
            <person name="Wang L."/>
            <person name="Long M."/>
            <person name="Wan Y."/>
            <person name="He N."/>
            <person name="Zhang Z."/>
            <person name="Lu C."/>
            <person name="Keeling P.J."/>
            <person name="Wang J."/>
            <person name="Xiang Z."/>
            <person name="Zhou Z."/>
        </authorList>
    </citation>
    <scope>NUCLEOTIDE SEQUENCE [LARGE SCALE GENOMIC DNA]</scope>
    <source>
        <strain evidence="2">CQ1 / CVCC 102059</strain>
    </source>
</reference>
<keyword evidence="2" id="KW-1185">Reference proteome</keyword>
<protein>
    <submittedName>
        <fullName evidence="1">Uncharacterized protein</fullName>
    </submittedName>
</protein>
<dbReference type="HOGENOM" id="CLU_1482405_0_0_1"/>
<accession>R0KQR0</accession>
<sequence length="202" mass="24498">MQDARYKNFSYRMPLPPPSLKMNKDANYRKFYEAPTKIIKLLIKNGFEIKPLKKWSDFLQEKYKDDENLRSNSQKVKNNLNQLKEDYFGTIKTEFTKLKRDLDLDKAIEVIVREQSLEFSNKNGFINNGFVIFVNQRIFEIDMTQDFEILFYKLIFEWHDLSEEKREIYRKMAKIKFKNLRKDFNSLREGLINEEDLNNYDD</sequence>
<dbReference type="EMBL" id="KB909325">
    <property type="protein sequence ID" value="EOB12547.1"/>
    <property type="molecule type" value="Genomic_DNA"/>
</dbReference>
<dbReference type="VEuPathDB" id="MicrosporidiaDB:NBO_417g0010"/>
<evidence type="ECO:0000313" key="2">
    <source>
        <dbReference type="Proteomes" id="UP000016927"/>
    </source>
</evidence>
<organism evidence="1 2">
    <name type="scientific">Nosema bombycis (strain CQ1 / CVCC 102059)</name>
    <name type="common">Microsporidian parasite</name>
    <name type="synonym">Pebrine of silkworm</name>
    <dbReference type="NCBI Taxonomy" id="578461"/>
    <lineage>
        <taxon>Eukaryota</taxon>
        <taxon>Fungi</taxon>
        <taxon>Fungi incertae sedis</taxon>
        <taxon>Microsporidia</taxon>
        <taxon>Nosematidae</taxon>
        <taxon>Nosema</taxon>
    </lineage>
</organism>
<proteinExistence type="predicted"/>